<evidence type="ECO:0000313" key="2">
    <source>
        <dbReference type="EMBL" id="KAF2429703.1"/>
    </source>
</evidence>
<organism evidence="2 3">
    <name type="scientific">Tothia fuscella</name>
    <dbReference type="NCBI Taxonomy" id="1048955"/>
    <lineage>
        <taxon>Eukaryota</taxon>
        <taxon>Fungi</taxon>
        <taxon>Dikarya</taxon>
        <taxon>Ascomycota</taxon>
        <taxon>Pezizomycotina</taxon>
        <taxon>Dothideomycetes</taxon>
        <taxon>Pleosporomycetidae</taxon>
        <taxon>Venturiales</taxon>
        <taxon>Cylindrosympodiaceae</taxon>
        <taxon>Tothia</taxon>
    </lineage>
</organism>
<dbReference type="PANTHER" id="PTHR42051:SF1">
    <property type="entry name" value="MEIOTICALLY UP-REGULATED PROTEIN PB1A10.08"/>
    <property type="match status" value="1"/>
</dbReference>
<evidence type="ECO:0000313" key="3">
    <source>
        <dbReference type="Proteomes" id="UP000800235"/>
    </source>
</evidence>
<evidence type="ECO:0000256" key="1">
    <source>
        <dbReference type="SAM" id="MobiDB-lite"/>
    </source>
</evidence>
<feature type="region of interest" description="Disordered" evidence="1">
    <location>
        <begin position="1"/>
        <end position="67"/>
    </location>
</feature>
<feature type="region of interest" description="Disordered" evidence="1">
    <location>
        <begin position="132"/>
        <end position="238"/>
    </location>
</feature>
<dbReference type="Proteomes" id="UP000800235">
    <property type="component" value="Unassembled WGS sequence"/>
</dbReference>
<proteinExistence type="predicted"/>
<dbReference type="EMBL" id="MU007044">
    <property type="protein sequence ID" value="KAF2429703.1"/>
    <property type="molecule type" value="Genomic_DNA"/>
</dbReference>
<accession>A0A9P4NQM9</accession>
<feature type="compositionally biased region" description="Low complexity" evidence="1">
    <location>
        <begin position="324"/>
        <end position="333"/>
    </location>
</feature>
<comment type="caution">
    <text evidence="2">The sequence shown here is derived from an EMBL/GenBank/DDBJ whole genome shotgun (WGS) entry which is preliminary data.</text>
</comment>
<dbReference type="OrthoDB" id="4181307at2759"/>
<feature type="region of interest" description="Disordered" evidence="1">
    <location>
        <begin position="316"/>
        <end position="383"/>
    </location>
</feature>
<dbReference type="PANTHER" id="PTHR42051">
    <property type="entry name" value="MEIOTICALLY UP-REGULATED PROTEIN PB1A10.08"/>
    <property type="match status" value="1"/>
</dbReference>
<sequence>MPAPIPIRTASEPVKIPSVQTDTKPRSQPISRSQTQPRSQIQTLNSRGQHGGRKLRRADPAHRTDALPPAVAALLAVTAIPTPRSFPRRNSRQRRISIDELVQEWRREGNSPSVGRGPLDILLEPADELEGYDGSFHELDDEKEPSLISSRSVSSDSIASTPSLDAAHSTMSTVSAPSLPSFVSRKSYGETQRREKLVCSPPTEECEDHPLRPSSPADSVYAINTDNTPPRQDRTVKPKSTFKSNLTASFNALKSAAKSFSNFTAPSIPSDDMLTRSLLTSRFASEMRPKGFNGIPDPALRRYLNPTHLVEQQITSLSSPDFPSQLQAALAQSADDDEEETPPMIQMQTYSRTHKRTRKSSVGPERGGSIVLGQNLPTARQREPRENSDFLRVIVLEMSMRRVGKLDSKAPGRARIWLPPRKIVDAADGEGSGVKVKVGVPSRWVGLRYEENV</sequence>
<feature type="compositionally biased region" description="Polar residues" evidence="1">
    <location>
        <begin position="18"/>
        <end position="48"/>
    </location>
</feature>
<feature type="compositionally biased region" description="Polar residues" evidence="1">
    <location>
        <begin position="169"/>
        <end position="178"/>
    </location>
</feature>
<feature type="compositionally biased region" description="Low complexity" evidence="1">
    <location>
        <begin position="146"/>
        <end position="160"/>
    </location>
</feature>
<feature type="compositionally biased region" description="Basic and acidic residues" evidence="1">
    <location>
        <begin position="187"/>
        <end position="197"/>
    </location>
</feature>
<dbReference type="AlphaFoldDB" id="A0A9P4NQM9"/>
<keyword evidence="3" id="KW-1185">Reference proteome</keyword>
<dbReference type="InterPro" id="IPR034443">
    <property type="entry name" value="PB1A10.08"/>
</dbReference>
<reference evidence="2" key="1">
    <citation type="journal article" date="2020" name="Stud. Mycol.">
        <title>101 Dothideomycetes genomes: a test case for predicting lifestyles and emergence of pathogens.</title>
        <authorList>
            <person name="Haridas S."/>
            <person name="Albert R."/>
            <person name="Binder M."/>
            <person name="Bloem J."/>
            <person name="Labutti K."/>
            <person name="Salamov A."/>
            <person name="Andreopoulos B."/>
            <person name="Baker S."/>
            <person name="Barry K."/>
            <person name="Bills G."/>
            <person name="Bluhm B."/>
            <person name="Cannon C."/>
            <person name="Castanera R."/>
            <person name="Culley D."/>
            <person name="Daum C."/>
            <person name="Ezra D."/>
            <person name="Gonzalez J."/>
            <person name="Henrissat B."/>
            <person name="Kuo A."/>
            <person name="Liang C."/>
            <person name="Lipzen A."/>
            <person name="Lutzoni F."/>
            <person name="Magnuson J."/>
            <person name="Mondo S."/>
            <person name="Nolan M."/>
            <person name="Ohm R."/>
            <person name="Pangilinan J."/>
            <person name="Park H.-J."/>
            <person name="Ramirez L."/>
            <person name="Alfaro M."/>
            <person name="Sun H."/>
            <person name="Tritt A."/>
            <person name="Yoshinaga Y."/>
            <person name="Zwiers L.-H."/>
            <person name="Turgeon B."/>
            <person name="Goodwin S."/>
            <person name="Spatafora J."/>
            <person name="Crous P."/>
            <person name="Grigoriev I."/>
        </authorList>
    </citation>
    <scope>NUCLEOTIDE SEQUENCE</scope>
    <source>
        <strain evidence="2">CBS 130266</strain>
    </source>
</reference>
<protein>
    <submittedName>
        <fullName evidence="2">Uncharacterized protein</fullName>
    </submittedName>
</protein>
<name>A0A9P4NQM9_9PEZI</name>
<gene>
    <name evidence="2" type="ORF">EJ08DRAFT_670832</name>
</gene>